<dbReference type="CDD" id="cd02203">
    <property type="entry name" value="PurL_repeat1"/>
    <property type="match status" value="1"/>
</dbReference>
<dbReference type="GO" id="GO:0005737">
    <property type="term" value="C:cytoplasm"/>
    <property type="evidence" value="ECO:0007669"/>
    <property type="project" value="UniProtKB-SubCell"/>
</dbReference>
<keyword evidence="7 8" id="KW-0460">Magnesium</keyword>
<evidence type="ECO:0000256" key="1">
    <source>
        <dbReference type="ARBA" id="ARBA00022490"/>
    </source>
</evidence>
<comment type="function">
    <text evidence="8">Part of the phosphoribosylformylglycinamidine synthase complex involved in the purines biosynthetic pathway. Catalyzes the ATP-dependent conversion of formylglycinamide ribonucleotide (FGAR) and glutamine to yield formylglycinamidine ribonucleotide (FGAM) and glutamate. The FGAM synthase complex is composed of three subunits. PurQ produces an ammonia molecule by converting glutamine to glutamate. PurL transfers the ammonia molecule to FGAR to form FGAM in an ATP-dependent manner. PurS interacts with PurQ and PurL and is thought to assist in the transfer of the ammonia molecule from PurQ to PurL.</text>
</comment>
<feature type="domain" description="PurM-like C-terminal" evidence="10">
    <location>
        <begin position="766"/>
        <end position="896"/>
    </location>
</feature>
<organism evidence="12">
    <name type="scientific">candidate division WOR-3 bacterium</name>
    <dbReference type="NCBI Taxonomy" id="2052148"/>
    <lineage>
        <taxon>Bacteria</taxon>
        <taxon>Bacteria division WOR-3</taxon>
    </lineage>
</organism>
<comment type="pathway">
    <text evidence="8">Purine metabolism; IMP biosynthesis via de novo pathway; 5-amino-1-(5-phospho-D-ribosyl)imidazole from N(2)-formyl-N(1)-(5-phospho-D-ribosyl)glycinamide: step 1/2.</text>
</comment>
<feature type="domain" description="Phosphoribosylformylglycinamidine synthase linker" evidence="11">
    <location>
        <begin position="174"/>
        <end position="222"/>
    </location>
</feature>
<keyword evidence="4 8" id="KW-0547">Nucleotide-binding</keyword>
<evidence type="ECO:0000256" key="6">
    <source>
        <dbReference type="ARBA" id="ARBA00022840"/>
    </source>
</evidence>
<comment type="catalytic activity">
    <reaction evidence="8">
        <text>N(2)-formyl-N(1)-(5-phospho-beta-D-ribosyl)glycinamide + L-glutamine + ATP + H2O = 2-formamido-N(1)-(5-O-phospho-beta-D-ribosyl)acetamidine + L-glutamate + ADP + phosphate + H(+)</text>
        <dbReference type="Rhea" id="RHEA:17129"/>
        <dbReference type="ChEBI" id="CHEBI:15377"/>
        <dbReference type="ChEBI" id="CHEBI:15378"/>
        <dbReference type="ChEBI" id="CHEBI:29985"/>
        <dbReference type="ChEBI" id="CHEBI:30616"/>
        <dbReference type="ChEBI" id="CHEBI:43474"/>
        <dbReference type="ChEBI" id="CHEBI:58359"/>
        <dbReference type="ChEBI" id="CHEBI:147286"/>
        <dbReference type="ChEBI" id="CHEBI:147287"/>
        <dbReference type="ChEBI" id="CHEBI:456216"/>
        <dbReference type="EC" id="6.3.5.3"/>
    </reaction>
</comment>
<dbReference type="Pfam" id="PF02700">
    <property type="entry name" value="PurS"/>
    <property type="match status" value="1"/>
</dbReference>
<comment type="similarity">
    <text evidence="8">Belongs to the FGAMS family.</text>
</comment>
<feature type="domain" description="PurM-like N-terminal" evidence="9">
    <location>
        <begin position="261"/>
        <end position="381"/>
    </location>
</feature>
<dbReference type="Gene3D" id="1.10.8.750">
    <property type="entry name" value="Phosphoribosylformylglycinamidine synthase, linker domain"/>
    <property type="match status" value="1"/>
</dbReference>
<evidence type="ECO:0000256" key="7">
    <source>
        <dbReference type="ARBA" id="ARBA00022842"/>
    </source>
</evidence>
<sequence>MIYKIEVMKKNGLGENEELKSLSHFSSINIEKIEVVDVYFLKGKLKKEEVEYIAKNFIVDPVIEEFIIDGDFKRFDESFLIALKPSVYDSVGDTLLSLLKKTGFKIEDARTGKRYNIKGRLNSGEKEYLIKRILSNPVIEDIVDNLDDIFISKFIYKFRYVEIPLLDATDEELMRISSSGVLSLSLDEMKTIKTYFKRLGRNPSDCEIETIAQTWSEHCYHKTFKSNIFIEGDNKGSLFKDYIKKATDEIASKICLSVFKDNAGIIEFDDEYGITFKVETHNHPSAIEPYGGAGTGIGGVIRDTMGTGKGAKPIANTDIFCFPYPDSQSPNLPARRIIRGVIKGVADYGNRMGIPTVNGAIIFSDDFLYNPLVFCGSIGLIKKKDIEKKVEKGDLIVLVGGKTGRDGIHGATFSSKELDDKSIESSITAVQIGNPIEEKKMLDTMLKAAEEDLIKNITDCGAGGLSSAIGEMGKDTGAEVYLDKVPLKYKGLSYTEIWISESQERMILSVEEKNIKRLIEIFKEEDVEATVIGKFTGNRRLELFYRGKKVCDIDMDFLHNGIPVKNLNAKIKEREEKIEIPDVKDYEDLFVKILSIPDIASKEWVIRQYDHEVQGSSVIKSLNPAPQDGAVLRPVFSSNKAIVISNGINPNYGKINPYWMAASVIDEALRNNVSCGGDIEHCAILDNFCFGDVQDEYVLGDLFLTAKGCYDFSKYYNVPFISGKDSLNNKYKVGEDVISIPPTLLISAVSVISDYKETCTTDFKGEGNHIYLLGDTKEEFGGSQISKLLNIGGIVPRINKDYARYILLKVRDAIRKNLFLSIHDVSDGGFSVSLAEMCFANNMGAIVEIPEKFNPFVFLFSESNSRFIVEVERNKKEEFERFFEDVPFYKIGKTKENVFLIKKGNKNIISLKLDEMKKIYKKGIRW</sequence>
<dbReference type="PANTHER" id="PTHR43555:SF1">
    <property type="entry name" value="PHOSPHORIBOSYLFORMYLGLYCINAMIDINE SYNTHASE SUBUNIT PURL"/>
    <property type="match status" value="1"/>
</dbReference>
<dbReference type="SUPFAM" id="SSF56042">
    <property type="entry name" value="PurM C-terminal domain-like"/>
    <property type="match status" value="2"/>
</dbReference>
<comment type="subunit">
    <text evidence="8">Monomer. Part of the FGAM synthase complex composed of 1 PurL, 1 PurQ and 2 PurS subunits.</text>
</comment>
<dbReference type="InterPro" id="IPR036604">
    <property type="entry name" value="PurS-like_sf"/>
</dbReference>
<dbReference type="InterPro" id="IPR010074">
    <property type="entry name" value="PRibForGlyAmidine_synth_PurL"/>
</dbReference>
<feature type="binding site" evidence="8">
    <location>
        <position position="277"/>
    </location>
    <ligand>
        <name>ATP</name>
        <dbReference type="ChEBI" id="CHEBI:30616"/>
    </ligand>
</feature>
<dbReference type="SUPFAM" id="SSF82697">
    <property type="entry name" value="PurS-like"/>
    <property type="match status" value="1"/>
</dbReference>
<feature type="binding site" evidence="8">
    <location>
        <position position="302"/>
    </location>
    <ligand>
        <name>substrate</name>
    </ligand>
</feature>
<dbReference type="Pfam" id="PF00586">
    <property type="entry name" value="AIRS"/>
    <property type="match status" value="2"/>
</dbReference>
<feature type="binding site" evidence="8">
    <location>
        <position position="686"/>
    </location>
    <ligand>
        <name>ATP</name>
        <dbReference type="ChEBI" id="CHEBI:30616"/>
    </ligand>
</feature>
<dbReference type="Gene3D" id="3.30.1330.10">
    <property type="entry name" value="PurM-like, N-terminal domain"/>
    <property type="match status" value="2"/>
</dbReference>
<evidence type="ECO:0000259" key="11">
    <source>
        <dbReference type="Pfam" id="PF18072"/>
    </source>
</evidence>
<keyword evidence="5 8" id="KW-0658">Purine biosynthesis</keyword>
<evidence type="ECO:0000256" key="5">
    <source>
        <dbReference type="ARBA" id="ARBA00022755"/>
    </source>
</evidence>
<feature type="active site" description="Proton acceptor" evidence="8">
    <location>
        <position position="281"/>
    </location>
</feature>
<reference evidence="12" key="1">
    <citation type="journal article" date="2020" name="mSystems">
        <title>Genome- and Community-Level Interaction Insights into Carbon Utilization and Element Cycling Functions of Hydrothermarchaeota in Hydrothermal Sediment.</title>
        <authorList>
            <person name="Zhou Z."/>
            <person name="Liu Y."/>
            <person name="Xu W."/>
            <person name="Pan J."/>
            <person name="Luo Z.H."/>
            <person name="Li M."/>
        </authorList>
    </citation>
    <scope>NUCLEOTIDE SEQUENCE [LARGE SCALE GENOMIC DNA]</scope>
    <source>
        <strain evidence="12">SpSt-780</strain>
    </source>
</reference>
<dbReference type="GO" id="GO:0000287">
    <property type="term" value="F:magnesium ion binding"/>
    <property type="evidence" value="ECO:0007669"/>
    <property type="project" value="UniProtKB-UniRule"/>
</dbReference>
<name>A0A7C4Y6F5_UNCW3</name>
<dbReference type="PANTHER" id="PTHR43555">
    <property type="entry name" value="PHOSPHORIBOSYLFORMYLGLYCINAMIDINE SYNTHASE SUBUNIT PURL"/>
    <property type="match status" value="1"/>
</dbReference>
<feature type="domain" description="PurM-like C-terminal" evidence="10">
    <location>
        <begin position="392"/>
        <end position="545"/>
    </location>
</feature>
<feature type="binding site" evidence="8">
    <location>
        <position position="279"/>
    </location>
    <ligand>
        <name>Mg(2+)</name>
        <dbReference type="ChEBI" id="CHEBI:18420"/>
        <label>1</label>
    </ligand>
</feature>
<feature type="domain" description="PurM-like N-terminal" evidence="9">
    <location>
        <begin position="627"/>
        <end position="727"/>
    </location>
</feature>
<feature type="binding site" evidence="8">
    <location>
        <position position="303"/>
    </location>
    <ligand>
        <name>Mg(2+)</name>
        <dbReference type="ChEBI" id="CHEBI:18420"/>
        <label>2</label>
    </ligand>
</feature>
<dbReference type="InterPro" id="IPR041609">
    <property type="entry name" value="PurL_linker"/>
</dbReference>
<evidence type="ECO:0000256" key="2">
    <source>
        <dbReference type="ARBA" id="ARBA00022598"/>
    </source>
</evidence>
<comment type="subcellular location">
    <subcellularLocation>
        <location evidence="8">Cytoplasm</location>
    </subcellularLocation>
</comment>
<dbReference type="HAMAP" id="MF_00420">
    <property type="entry name" value="PurL_2"/>
    <property type="match status" value="1"/>
</dbReference>
<keyword evidence="3 8" id="KW-0479">Metal-binding</keyword>
<accession>A0A7C4Y6F5</accession>
<feature type="binding site" evidence="8">
    <location>
        <position position="431"/>
    </location>
    <ligand>
        <name>substrate</name>
    </ligand>
</feature>
<dbReference type="InterPro" id="IPR010918">
    <property type="entry name" value="PurM-like_C_dom"/>
</dbReference>
<feature type="binding site" evidence="8">
    <location>
        <begin position="501"/>
        <end position="503"/>
    </location>
    <ligand>
        <name>substrate</name>
    </ligand>
</feature>
<feature type="active site" evidence="8">
    <location>
        <position position="218"/>
    </location>
</feature>
<dbReference type="Gene3D" id="3.30.1280.10">
    <property type="entry name" value="Phosphoribosylformylglycinamidine synthase subunit PurS"/>
    <property type="match status" value="1"/>
</dbReference>
<dbReference type="GO" id="GO:0004642">
    <property type="term" value="F:phosphoribosylformylglycinamidine synthase activity"/>
    <property type="evidence" value="ECO:0007669"/>
    <property type="project" value="UniProtKB-UniRule"/>
</dbReference>
<keyword evidence="1 8" id="KW-0963">Cytoplasm</keyword>
<keyword evidence="6 8" id="KW-0067">ATP-binding</keyword>
<evidence type="ECO:0000256" key="4">
    <source>
        <dbReference type="ARBA" id="ARBA00022741"/>
    </source>
</evidence>
<comment type="caution">
    <text evidence="12">The sequence shown here is derived from an EMBL/GenBank/DDBJ whole genome shotgun (WGS) entry which is preliminary data.</text>
</comment>
<evidence type="ECO:0000313" key="12">
    <source>
        <dbReference type="EMBL" id="HGW92582.1"/>
    </source>
</evidence>
<dbReference type="GO" id="GO:0005524">
    <property type="term" value="F:ATP binding"/>
    <property type="evidence" value="ECO:0007669"/>
    <property type="project" value="UniProtKB-UniRule"/>
</dbReference>
<evidence type="ECO:0000259" key="10">
    <source>
        <dbReference type="Pfam" id="PF02769"/>
    </source>
</evidence>
<dbReference type="GO" id="GO:0006189">
    <property type="term" value="P:'de novo' IMP biosynthetic process"/>
    <property type="evidence" value="ECO:0007669"/>
    <property type="project" value="UniProtKB-UniRule"/>
</dbReference>
<dbReference type="InterPro" id="IPR036676">
    <property type="entry name" value="PurM-like_C_sf"/>
</dbReference>
<dbReference type="EMBL" id="DTHG01000103">
    <property type="protein sequence ID" value="HGW92582.1"/>
    <property type="molecule type" value="Genomic_DNA"/>
</dbReference>
<dbReference type="Gene3D" id="3.90.650.10">
    <property type="entry name" value="PurM-like C-terminal domain"/>
    <property type="match status" value="2"/>
</dbReference>
<protein>
    <recommendedName>
        <fullName evidence="8">Phosphoribosylformylglycinamidine synthase subunit PurL</fullName>
        <shortName evidence="8">FGAM synthase</shortName>
        <ecNumber evidence="8">6.3.5.3</ecNumber>
    </recommendedName>
    <alternativeName>
        <fullName evidence="8">Formylglycinamide ribonucleotide amidotransferase subunit II</fullName>
        <shortName evidence="8">FGAR amidotransferase II</shortName>
        <shortName evidence="8">FGAR-AT II</shortName>
    </alternativeName>
    <alternativeName>
        <fullName evidence="8">Glutamine amidotransferase PurL</fullName>
    </alternativeName>
    <alternativeName>
        <fullName evidence="8">Phosphoribosylformylglycinamidine synthase subunit II</fullName>
    </alternativeName>
</protein>
<dbReference type="InterPro" id="IPR016188">
    <property type="entry name" value="PurM-like_N"/>
</dbReference>
<proteinExistence type="inferred from homology"/>
<feature type="binding site" evidence="8">
    <location>
        <position position="726"/>
    </location>
    <ligand>
        <name>substrate</name>
    </ligand>
</feature>
<evidence type="ECO:0000259" key="9">
    <source>
        <dbReference type="Pfam" id="PF00586"/>
    </source>
</evidence>
<dbReference type="InterPro" id="IPR036921">
    <property type="entry name" value="PurM-like_N_sf"/>
</dbReference>
<comment type="caution">
    <text evidence="8">Lacks conserved residue(s) required for the propagation of feature annotation.</text>
</comment>
<keyword evidence="2 8" id="KW-0436">Ligase</keyword>
<dbReference type="CDD" id="cd02204">
    <property type="entry name" value="PurL_repeat2"/>
    <property type="match status" value="1"/>
</dbReference>
<gene>
    <name evidence="8 12" type="primary">purL</name>
    <name evidence="12" type="ORF">ENV67_08620</name>
</gene>
<dbReference type="AlphaFoldDB" id="A0A7C4Y6F5"/>
<dbReference type="Pfam" id="PF18072">
    <property type="entry name" value="FGAR-AT_linker"/>
    <property type="match status" value="1"/>
</dbReference>
<feature type="binding site" evidence="8">
    <location>
        <position position="723"/>
    </location>
    <ligand>
        <name>ATP</name>
        <dbReference type="ChEBI" id="CHEBI:30616"/>
    </ligand>
</feature>
<dbReference type="Pfam" id="PF02769">
    <property type="entry name" value="AIRS_C"/>
    <property type="match status" value="2"/>
</dbReference>
<dbReference type="InterPro" id="IPR003850">
    <property type="entry name" value="PurS"/>
</dbReference>
<dbReference type="EC" id="6.3.5.3" evidence="8"/>
<evidence type="ECO:0000256" key="8">
    <source>
        <dbReference type="HAMAP-Rule" id="MF_00420"/>
    </source>
</evidence>
<evidence type="ECO:0000256" key="3">
    <source>
        <dbReference type="ARBA" id="ARBA00022723"/>
    </source>
</evidence>
<feature type="binding site" evidence="8">
    <location>
        <position position="459"/>
    </location>
    <ligand>
        <name>Mg(2+)</name>
        <dbReference type="ChEBI" id="CHEBI:18420"/>
        <label>2</label>
    </ligand>
</feature>
<dbReference type="SUPFAM" id="SSF55326">
    <property type="entry name" value="PurM N-terminal domain-like"/>
    <property type="match status" value="2"/>
</dbReference>
<dbReference type="UniPathway" id="UPA00074">
    <property type="reaction ID" value="UER00128"/>
</dbReference>
<dbReference type="NCBIfam" id="TIGR01736">
    <property type="entry name" value="FGAM_synth_II"/>
    <property type="match status" value="1"/>
</dbReference>